<dbReference type="GO" id="GO:0004129">
    <property type="term" value="F:cytochrome-c oxidase activity"/>
    <property type="evidence" value="ECO:0007669"/>
    <property type="project" value="InterPro"/>
</dbReference>
<reference evidence="11" key="1">
    <citation type="journal article" date="2011" name="Exp. Appl. Acarol.">
        <title>Mitochondrial genome sequence of Unionicola parkeri (Acari: Trombidiformes: Unionicolidae): molecular synapomorphies between closely-related Unionicola gill mites.</title>
        <authorList>
            <person name="Edwards D.D."/>
            <person name="Jackson L.E."/>
            <person name="Johnson A.J."/>
            <person name="Ernsting B.R."/>
        </authorList>
    </citation>
    <scope>NUCLEOTIDE SEQUENCE</scope>
</reference>
<dbReference type="InterPro" id="IPR033945">
    <property type="entry name" value="Cyt_c_oxase_su3_dom"/>
</dbReference>
<dbReference type="AlphaFoldDB" id="E3W3L8"/>
<dbReference type="CTD" id="4514"/>
<dbReference type="GO" id="GO:0016020">
    <property type="term" value="C:membrane"/>
    <property type="evidence" value="ECO:0007669"/>
    <property type="project" value="UniProtKB-SubCell"/>
</dbReference>
<evidence type="ECO:0000256" key="8">
    <source>
        <dbReference type="RuleBase" id="RU003375"/>
    </source>
</evidence>
<dbReference type="PANTHER" id="PTHR11403">
    <property type="entry name" value="CYTOCHROME C OXIDASE SUBUNIT III"/>
    <property type="match status" value="1"/>
</dbReference>
<feature type="transmembrane region" description="Helical" evidence="9">
    <location>
        <begin position="130"/>
        <end position="151"/>
    </location>
</feature>
<evidence type="ECO:0000256" key="1">
    <source>
        <dbReference type="ARBA" id="ARBA00004141"/>
    </source>
</evidence>
<dbReference type="SUPFAM" id="SSF81452">
    <property type="entry name" value="Cytochrome c oxidase subunit III-like"/>
    <property type="match status" value="1"/>
</dbReference>
<keyword evidence="6 9" id="KW-1133">Transmembrane helix</keyword>
<proteinExistence type="inferred from homology"/>
<geneLocation type="mitochondrion" evidence="11"/>
<name>E3W3L8_9ACAR</name>
<dbReference type="CDD" id="cd01665">
    <property type="entry name" value="Cyt_c_Oxidase_III"/>
    <property type="match status" value="1"/>
</dbReference>
<dbReference type="RefSeq" id="YP_004021461.1">
    <property type="nucleotide sequence ID" value="NC_014683.1"/>
</dbReference>
<organism evidence="11">
    <name type="scientific">Unionicola parkeri</name>
    <dbReference type="NCBI Taxonomy" id="350891"/>
    <lineage>
        <taxon>Eukaryota</taxon>
        <taxon>Metazoa</taxon>
        <taxon>Ecdysozoa</taxon>
        <taxon>Arthropoda</taxon>
        <taxon>Chelicerata</taxon>
        <taxon>Arachnida</taxon>
        <taxon>Acari</taxon>
        <taxon>Acariformes</taxon>
        <taxon>Trombidiformes</taxon>
        <taxon>Prostigmata</taxon>
        <taxon>Anystina</taxon>
        <taxon>Parasitengona</taxon>
        <taxon>Hydracarina</taxon>
        <taxon>Hygrobatoidea</taxon>
        <taxon>Unionicolidae</taxon>
        <taxon>Unionicolinae</taxon>
        <taxon>Unionicola</taxon>
        <taxon>Unionicolides</taxon>
    </lineage>
</organism>
<dbReference type="FunFam" id="1.20.120.80:FF:000002">
    <property type="entry name" value="Cytochrome c oxidase subunit 3"/>
    <property type="match status" value="1"/>
</dbReference>
<feature type="domain" description="Heme-copper oxidase subunit III family profile" evidence="10">
    <location>
        <begin position="3"/>
        <end position="260"/>
    </location>
</feature>
<dbReference type="InterPro" id="IPR013833">
    <property type="entry name" value="Cyt_c_oxidase_su3_a-hlx"/>
</dbReference>
<dbReference type="GO" id="GO:0006123">
    <property type="term" value="P:mitochondrial electron transport, cytochrome c to oxygen"/>
    <property type="evidence" value="ECO:0007669"/>
    <property type="project" value="TreeGrafter"/>
</dbReference>
<evidence type="ECO:0000256" key="3">
    <source>
        <dbReference type="ARBA" id="ARBA00015944"/>
    </source>
</evidence>
<dbReference type="GeneID" id="9978264"/>
<comment type="similarity">
    <text evidence="2 8">Belongs to the cytochrome c oxidase subunit 3 family.</text>
</comment>
<protein>
    <recommendedName>
        <fullName evidence="3 8">Cytochrome c oxidase subunit 3</fullName>
    </recommendedName>
</protein>
<evidence type="ECO:0000259" key="10">
    <source>
        <dbReference type="PROSITE" id="PS50253"/>
    </source>
</evidence>
<evidence type="ECO:0000256" key="4">
    <source>
        <dbReference type="ARBA" id="ARBA00022692"/>
    </source>
</evidence>
<dbReference type="InterPro" id="IPR000298">
    <property type="entry name" value="Cyt_c_oxidase-like_su3"/>
</dbReference>
<dbReference type="InterPro" id="IPR024791">
    <property type="entry name" value="Cyt_c/ubiquinol_Oxase_su3"/>
</dbReference>
<evidence type="ECO:0000256" key="7">
    <source>
        <dbReference type="ARBA" id="ARBA00023136"/>
    </source>
</evidence>
<feature type="transmembrane region" description="Helical" evidence="9">
    <location>
        <begin position="237"/>
        <end position="258"/>
    </location>
</feature>
<dbReference type="PROSITE" id="PS50253">
    <property type="entry name" value="COX3"/>
    <property type="match status" value="1"/>
</dbReference>
<feature type="transmembrane region" description="Helical" evidence="9">
    <location>
        <begin position="163"/>
        <end position="183"/>
    </location>
</feature>
<comment type="subcellular location">
    <subcellularLocation>
        <location evidence="1">Membrane</location>
        <topology evidence="1">Multi-pass membrane protein</topology>
    </subcellularLocation>
</comment>
<dbReference type="PANTHER" id="PTHR11403:SF7">
    <property type="entry name" value="CYTOCHROME C OXIDASE SUBUNIT 3"/>
    <property type="match status" value="1"/>
</dbReference>
<keyword evidence="5" id="KW-1278">Translocase</keyword>
<comment type="function">
    <text evidence="8">Component of the cytochrome c oxidase, the last enzyme in the mitochondrial electron transport chain which drives oxidative phosphorylation. The respiratory chain contains 3 multisubunit complexes succinate dehydrogenase (complex II, CII), ubiquinol-cytochrome c oxidoreductase (cytochrome b-c1 complex, complex III, CIII) and cytochrome c oxidase (complex IV, CIV), that cooperate to transfer electrons derived from NADH and succinate to molecular oxygen, creating an electrochemical gradient over the inner membrane that drives transmembrane transport and the ATP synthase. Cytochrome c oxidase is the component of the respiratory chain that catalyzes the reduction of oxygen to water. Electrons originating from reduced cytochrome c in the intermembrane space (IMS) are transferred via the dinuclear copper A center (CU(A)) of subunit 2 and heme A of subunit 1 to the active site in subunit 1, a binuclear center (BNC) formed by heme A3 and copper B (CU(B)). The BNC reduces molecular oxygen to 2 water molecules using 4 electrons from cytochrome c in the IMS and 4 protons from the mitochondrial matrix.</text>
</comment>
<evidence type="ECO:0000256" key="2">
    <source>
        <dbReference type="ARBA" id="ARBA00010581"/>
    </source>
</evidence>
<evidence type="ECO:0000256" key="9">
    <source>
        <dbReference type="SAM" id="Phobius"/>
    </source>
</evidence>
<evidence type="ECO:0000256" key="6">
    <source>
        <dbReference type="ARBA" id="ARBA00022989"/>
    </source>
</evidence>
<keyword evidence="4 8" id="KW-0812">Transmembrane</keyword>
<keyword evidence="8 11" id="KW-0496">Mitochondrion</keyword>
<evidence type="ECO:0000256" key="5">
    <source>
        <dbReference type="ARBA" id="ARBA00022967"/>
    </source>
</evidence>
<sequence>MKKFHPFHMVTESPWPIMSSISAMSLTHSMIMSMQFKSSKPLMISFLCTILCATQWWRDVFRESSMEGAHMTITSKGLKLGMILFIVSEVLFFFSFFWSFFQSSLAPNSELGMVWPPMGINLFDPFNIPLLNTIILLSSGVSITWAHHSLLKSNYNSSVKSMIMTIVLGIYFTCLQSMEYWQAPFSMWDSVCGSTFFVATGFHGLHVIIGTTFLIISMNQILNKKYSKMRMISMETAAWYWHFVDVVWLLLYSTIYWWSSTVS</sequence>
<dbReference type="Pfam" id="PF00510">
    <property type="entry name" value="COX3"/>
    <property type="match status" value="1"/>
</dbReference>
<feature type="transmembrane region" description="Helical" evidence="9">
    <location>
        <begin position="82"/>
        <end position="101"/>
    </location>
</feature>
<dbReference type="InterPro" id="IPR035973">
    <property type="entry name" value="Cyt_c_oxidase_su3-like_sf"/>
</dbReference>
<keyword evidence="7 9" id="KW-0472">Membrane</keyword>
<gene>
    <name evidence="11" type="primary">cox3</name>
</gene>
<dbReference type="EMBL" id="HQ386015">
    <property type="protein sequence ID" value="ADP01828.1"/>
    <property type="molecule type" value="Genomic_DNA"/>
</dbReference>
<dbReference type="GO" id="GO:0005739">
    <property type="term" value="C:mitochondrion"/>
    <property type="evidence" value="ECO:0007669"/>
    <property type="project" value="TreeGrafter"/>
</dbReference>
<accession>E3W3L8</accession>
<evidence type="ECO:0000313" key="11">
    <source>
        <dbReference type="EMBL" id="ADP01828.1"/>
    </source>
</evidence>
<dbReference type="Gene3D" id="1.20.120.80">
    <property type="entry name" value="Cytochrome c oxidase, subunit III, four-helix bundle"/>
    <property type="match status" value="1"/>
</dbReference>
<dbReference type="Gene3D" id="1.10.287.70">
    <property type="match status" value="1"/>
</dbReference>
<feature type="transmembrane region" description="Helical" evidence="9">
    <location>
        <begin position="195"/>
        <end position="216"/>
    </location>
</feature>